<accession>A0A8F9TYD5</accession>
<dbReference type="KEGG" id="ole:K0B96_06515"/>
<evidence type="ECO:0000313" key="2">
    <source>
        <dbReference type="Proteomes" id="UP000825051"/>
    </source>
</evidence>
<name>A0A8F9TYD5_9BACT</name>
<sequence length="106" mass="11928">MPEQLQFPFASLDFPGRVSLRVEEVAVKLGITPQHVIDLIVEGKINALDVRGLGSSRATYRIPIESYRDFVVRAVTDATARLRLMRDLPRATLIELQREIKVLLAS</sequence>
<gene>
    <name evidence="1" type="ORF">K0B96_06515</name>
</gene>
<reference evidence="1" key="1">
    <citation type="submission" date="2021-08" db="EMBL/GenBank/DDBJ databases">
        <title>Genome of a novel bacterium of the phylum Verrucomicrobia, Oleiharenicola sp. KSB-15.</title>
        <authorList>
            <person name="Chung J.-H."/>
            <person name="Ahn J.-H."/>
            <person name="Yoon Y."/>
            <person name="Kim D.-Y."/>
            <person name="An S.-H."/>
            <person name="Park I."/>
            <person name="Yeon J."/>
        </authorList>
    </citation>
    <scope>NUCLEOTIDE SEQUENCE</scope>
    <source>
        <strain evidence="1">KSB-15</strain>
    </source>
</reference>
<proteinExistence type="predicted"/>
<evidence type="ECO:0000313" key="1">
    <source>
        <dbReference type="EMBL" id="QYM80262.1"/>
    </source>
</evidence>
<organism evidence="1 2">
    <name type="scientific">Horticoccus luteus</name>
    <dbReference type="NCBI Taxonomy" id="2862869"/>
    <lineage>
        <taxon>Bacteria</taxon>
        <taxon>Pseudomonadati</taxon>
        <taxon>Verrucomicrobiota</taxon>
        <taxon>Opitutia</taxon>
        <taxon>Opitutales</taxon>
        <taxon>Opitutaceae</taxon>
        <taxon>Horticoccus</taxon>
    </lineage>
</organism>
<dbReference type="EMBL" id="CP080507">
    <property type="protein sequence ID" value="QYM80262.1"/>
    <property type="molecule type" value="Genomic_DNA"/>
</dbReference>
<keyword evidence="2" id="KW-1185">Reference proteome</keyword>
<dbReference type="Proteomes" id="UP000825051">
    <property type="component" value="Chromosome"/>
</dbReference>
<dbReference type="RefSeq" id="WP_220165189.1">
    <property type="nucleotide sequence ID" value="NZ_CP080507.1"/>
</dbReference>
<dbReference type="AlphaFoldDB" id="A0A8F9TYD5"/>
<protein>
    <submittedName>
        <fullName evidence="1">Uncharacterized protein</fullName>
    </submittedName>
</protein>